<evidence type="ECO:0000256" key="1">
    <source>
        <dbReference type="SAM" id="MobiDB-lite"/>
    </source>
</evidence>
<dbReference type="PANTHER" id="PTHR10773:SF19">
    <property type="match status" value="1"/>
</dbReference>
<protein>
    <submittedName>
        <fullName evidence="2">Uncharacterized protein</fullName>
    </submittedName>
</protein>
<reference evidence="2" key="1">
    <citation type="submission" date="2022-01" db="EMBL/GenBank/DDBJ databases">
        <authorList>
            <person name="King R."/>
        </authorList>
    </citation>
    <scope>NUCLEOTIDE SEQUENCE</scope>
</reference>
<dbReference type="EMBL" id="OV651815">
    <property type="protein sequence ID" value="CAH1107896.1"/>
    <property type="molecule type" value="Genomic_DNA"/>
</dbReference>
<organism evidence="2 3">
    <name type="scientific">Psylliodes chrysocephalus</name>
    <dbReference type="NCBI Taxonomy" id="3402493"/>
    <lineage>
        <taxon>Eukaryota</taxon>
        <taxon>Metazoa</taxon>
        <taxon>Ecdysozoa</taxon>
        <taxon>Arthropoda</taxon>
        <taxon>Hexapoda</taxon>
        <taxon>Insecta</taxon>
        <taxon>Pterygota</taxon>
        <taxon>Neoptera</taxon>
        <taxon>Endopterygota</taxon>
        <taxon>Coleoptera</taxon>
        <taxon>Polyphaga</taxon>
        <taxon>Cucujiformia</taxon>
        <taxon>Chrysomeloidea</taxon>
        <taxon>Chrysomelidae</taxon>
        <taxon>Galerucinae</taxon>
        <taxon>Alticini</taxon>
        <taxon>Psylliodes</taxon>
    </lineage>
</organism>
<proteinExistence type="predicted"/>
<keyword evidence="3" id="KW-1185">Reference proteome</keyword>
<sequence length="289" mass="33800">MWNNVLNEKNKVIDLKAETFTTNLEKNQNVAQWLENQNFDKDNESPVSSCLDQVQNILYQTEMFLEELRNNEPTELMPVPIFKIQKSKTSDDPNIGTPRKSPSDFLADDNVQDPDFLPNIDKINNYEKIDKIAEKQTSGDEIEIEEIINNNSENVEEIKKNDLRRKRKKRIKNMDCWKRNLKKQKINSGKEYVSRLGKLHKAKSVPKTCGETCLVKCSEKVPAKICRKDLFNTYYQLADKTLQREFLSRHNEKRPNKSENNIKGKHLRVHTFLTLMIKKLGFAQKNNTL</sequence>
<evidence type="ECO:0000313" key="2">
    <source>
        <dbReference type="EMBL" id="CAH1107896.1"/>
    </source>
</evidence>
<dbReference type="OrthoDB" id="6780538at2759"/>
<dbReference type="AlphaFoldDB" id="A0A9P0CTL0"/>
<gene>
    <name evidence="2" type="ORF">PSYICH_LOCUS9614</name>
</gene>
<dbReference type="PANTHER" id="PTHR10773">
    <property type="entry name" value="DNA-DIRECTED RNA POLYMERASES I, II, AND III SUBUNIT RPABC2"/>
    <property type="match status" value="1"/>
</dbReference>
<dbReference type="Proteomes" id="UP001153636">
    <property type="component" value="Chromosome 3"/>
</dbReference>
<name>A0A9P0CTL0_9CUCU</name>
<evidence type="ECO:0000313" key="3">
    <source>
        <dbReference type="Proteomes" id="UP001153636"/>
    </source>
</evidence>
<feature type="region of interest" description="Disordered" evidence="1">
    <location>
        <begin position="85"/>
        <end position="109"/>
    </location>
</feature>
<accession>A0A9P0CTL0</accession>